<evidence type="ECO:0000313" key="5">
    <source>
        <dbReference type="Proteomes" id="UP001161757"/>
    </source>
</evidence>
<dbReference type="AlphaFoldDB" id="A0AAN6EUM5"/>
<dbReference type="GO" id="GO:0018845">
    <property type="term" value="F:2-hydroxychromene-2-carboxylate isomerase activity"/>
    <property type="evidence" value="ECO:0007669"/>
    <property type="project" value="InterPro"/>
</dbReference>
<dbReference type="InterPro" id="IPR001853">
    <property type="entry name" value="DSBA-like_thioredoxin_dom"/>
</dbReference>
<accession>A0AAN6EUM5</accession>
<organism evidence="4 5">
    <name type="scientific">Exophiala dermatitidis</name>
    <name type="common">Black yeast-like fungus</name>
    <name type="synonym">Wangiella dermatitidis</name>
    <dbReference type="NCBI Taxonomy" id="5970"/>
    <lineage>
        <taxon>Eukaryota</taxon>
        <taxon>Fungi</taxon>
        <taxon>Dikarya</taxon>
        <taxon>Ascomycota</taxon>
        <taxon>Pezizomycotina</taxon>
        <taxon>Eurotiomycetes</taxon>
        <taxon>Chaetothyriomycetidae</taxon>
        <taxon>Chaetothyriales</taxon>
        <taxon>Herpotrichiellaceae</taxon>
        <taxon>Exophiala</taxon>
    </lineage>
</organism>
<dbReference type="EC" id="2.5.1.18" evidence="1"/>
<dbReference type="EMBL" id="JAJGCB010000006">
    <property type="protein sequence ID" value="KAJ8991971.1"/>
    <property type="molecule type" value="Genomic_DNA"/>
</dbReference>
<keyword evidence="1" id="KW-0808">Transferase</keyword>
<evidence type="ECO:0000313" key="4">
    <source>
        <dbReference type="EMBL" id="KAJ8991971.1"/>
    </source>
</evidence>
<dbReference type="PANTHER" id="PTHR42943">
    <property type="entry name" value="GLUTATHIONE S-TRANSFERASE KAPPA"/>
    <property type="match status" value="1"/>
</dbReference>
<dbReference type="InterPro" id="IPR014440">
    <property type="entry name" value="HCCAis_GSTk"/>
</dbReference>
<feature type="active site" description="Nucleophile" evidence="2">
    <location>
        <position position="17"/>
    </location>
</feature>
<dbReference type="GO" id="GO:0004364">
    <property type="term" value="F:glutathione transferase activity"/>
    <property type="evidence" value="ECO:0007669"/>
    <property type="project" value="UniProtKB-UniRule"/>
</dbReference>
<dbReference type="GO" id="GO:0005777">
    <property type="term" value="C:peroxisome"/>
    <property type="evidence" value="ECO:0007669"/>
    <property type="project" value="TreeGrafter"/>
</dbReference>
<gene>
    <name evidence="4" type="ORF">HRR80_003873</name>
</gene>
<dbReference type="InterPro" id="IPR044087">
    <property type="entry name" value="NahD-like"/>
</dbReference>
<feature type="domain" description="DSBA-like thioredoxin" evidence="3">
    <location>
        <begin position="9"/>
        <end position="205"/>
    </location>
</feature>
<dbReference type="GO" id="GO:1901170">
    <property type="term" value="P:naphthalene catabolic process"/>
    <property type="evidence" value="ECO:0007669"/>
    <property type="project" value="InterPro"/>
</dbReference>
<evidence type="ECO:0000256" key="1">
    <source>
        <dbReference type="PIRNR" id="PIRNR006386"/>
    </source>
</evidence>
<dbReference type="PIRSF" id="PIRSF006386">
    <property type="entry name" value="HCCAis_GSTk"/>
    <property type="match status" value="1"/>
</dbReference>
<dbReference type="CDD" id="cd03022">
    <property type="entry name" value="DsbA_HCCA_Iso"/>
    <property type="match status" value="1"/>
</dbReference>
<dbReference type="InterPro" id="IPR036249">
    <property type="entry name" value="Thioredoxin-like_sf"/>
</dbReference>
<comment type="similarity">
    <text evidence="1">Belongs to the GST superfamily. Kappa family.</text>
</comment>
<name>A0AAN6EUM5_EXODE</name>
<dbReference type="GO" id="GO:0005739">
    <property type="term" value="C:mitochondrion"/>
    <property type="evidence" value="ECO:0007669"/>
    <property type="project" value="TreeGrafter"/>
</dbReference>
<dbReference type="Pfam" id="PF01323">
    <property type="entry name" value="DSBA"/>
    <property type="match status" value="1"/>
</dbReference>
<protein>
    <recommendedName>
        <fullName evidence="1">Glutathione S-transferase kappa</fullName>
        <ecNumber evidence="1">2.5.1.18</ecNumber>
    </recommendedName>
</protein>
<dbReference type="SUPFAM" id="SSF52833">
    <property type="entry name" value="Thioredoxin-like"/>
    <property type="match status" value="1"/>
</dbReference>
<comment type="catalytic activity">
    <reaction evidence="1">
        <text>RX + glutathione = an S-substituted glutathione + a halide anion + H(+)</text>
        <dbReference type="Rhea" id="RHEA:16437"/>
        <dbReference type="ChEBI" id="CHEBI:15378"/>
        <dbReference type="ChEBI" id="CHEBI:16042"/>
        <dbReference type="ChEBI" id="CHEBI:17792"/>
        <dbReference type="ChEBI" id="CHEBI:57925"/>
        <dbReference type="ChEBI" id="CHEBI:90779"/>
        <dbReference type="EC" id="2.5.1.18"/>
    </reaction>
</comment>
<proteinExistence type="inferred from homology"/>
<dbReference type="Gene3D" id="3.40.30.10">
    <property type="entry name" value="Glutaredoxin"/>
    <property type="match status" value="1"/>
</dbReference>
<dbReference type="PANTHER" id="PTHR42943:SF13">
    <property type="entry name" value="GLUTATHIONE S-TRANSFERASE KAPPA-RELATED"/>
    <property type="match status" value="1"/>
</dbReference>
<reference evidence="4" key="1">
    <citation type="submission" date="2023-01" db="EMBL/GenBank/DDBJ databases">
        <title>Exophiala dermititidis isolated from Cystic Fibrosis Patient.</title>
        <authorList>
            <person name="Kurbessoian T."/>
            <person name="Crocker A."/>
            <person name="Murante D."/>
            <person name="Hogan D.A."/>
            <person name="Stajich J.E."/>
        </authorList>
    </citation>
    <scope>NUCLEOTIDE SEQUENCE</scope>
    <source>
        <strain evidence="4">Ex8</strain>
    </source>
</reference>
<comment type="caution">
    <text evidence="4">The sequence shown here is derived from an EMBL/GenBank/DDBJ whole genome shotgun (WGS) entry which is preliminary data.</text>
</comment>
<dbReference type="Proteomes" id="UP001161757">
    <property type="component" value="Unassembled WGS sequence"/>
</dbReference>
<dbReference type="GO" id="GO:0004602">
    <property type="term" value="F:glutathione peroxidase activity"/>
    <property type="evidence" value="ECO:0007669"/>
    <property type="project" value="TreeGrafter"/>
</dbReference>
<dbReference type="InterPro" id="IPR051924">
    <property type="entry name" value="GST_Kappa/NadH"/>
</dbReference>
<sequence>MAGPRVPVIEYYFSFISLWSYIGSRRLERLAQEFDAKIIYKPVDLMHIFSISGGLPVKERPIQRQTYRLLEMERWRRIRDIPIVPHPKFYPANPSLAHRVLLAGIDEIGHDSRQVHEFALNGLKTVWADESDIADPETIVRVADASGLDGPRLLRRAVEERQLADKEADLTQEAVSRQYFGAPVYSYRDEPFWGQDRLEMLQDVISSGREPIVMPFPEHI</sequence>
<dbReference type="GO" id="GO:0006749">
    <property type="term" value="P:glutathione metabolic process"/>
    <property type="evidence" value="ECO:0007669"/>
    <property type="project" value="TreeGrafter"/>
</dbReference>
<evidence type="ECO:0000259" key="3">
    <source>
        <dbReference type="Pfam" id="PF01323"/>
    </source>
</evidence>
<evidence type="ECO:0000256" key="2">
    <source>
        <dbReference type="PIRSR" id="PIRSR006386-1"/>
    </source>
</evidence>